<feature type="domain" description="PE" evidence="1">
    <location>
        <begin position="4"/>
        <end position="94"/>
    </location>
</feature>
<accession>A0A1W9ZTV5</accession>
<reference evidence="2 3" key="1">
    <citation type="submission" date="2017-02" db="EMBL/GenBank/DDBJ databases">
        <title>The new phylogeny of genus Mycobacterium.</title>
        <authorList>
            <person name="Tortoli E."/>
            <person name="Trovato A."/>
            <person name="Cirillo D.M."/>
        </authorList>
    </citation>
    <scope>NUCLEOTIDE SEQUENCE [LARGE SCALE GENOMIC DNA]</scope>
    <source>
        <strain evidence="2 3">DSM 45057</strain>
    </source>
</reference>
<dbReference type="EMBL" id="MVHE01000018">
    <property type="protein sequence ID" value="ORA21105.1"/>
    <property type="molecule type" value="Genomic_DNA"/>
</dbReference>
<dbReference type="Pfam" id="PF00934">
    <property type="entry name" value="PE"/>
    <property type="match status" value="1"/>
</dbReference>
<dbReference type="Proteomes" id="UP000192284">
    <property type="component" value="Unassembled WGS sequence"/>
</dbReference>
<evidence type="ECO:0000259" key="1">
    <source>
        <dbReference type="Pfam" id="PF00934"/>
    </source>
</evidence>
<evidence type="ECO:0000313" key="2">
    <source>
        <dbReference type="EMBL" id="ORA21105.1"/>
    </source>
</evidence>
<dbReference type="InterPro" id="IPR000084">
    <property type="entry name" value="PE-PGRS_N"/>
</dbReference>
<dbReference type="AlphaFoldDB" id="A0A1W9ZTV5"/>
<dbReference type="OrthoDB" id="4679608at2"/>
<dbReference type="InterPro" id="IPR038332">
    <property type="entry name" value="PPE_sf"/>
</dbReference>
<sequence>MSYLIAAPEMVAAAATDLAGVGSNISAANQSIVAMTTEVLPAGADEVSSAIAAMFGAHGRVYQALSAQAAAFHDEIVQTLTAGANAYAGAEAANAAPMQAALNAAAAAPAGPLNQLEQMHIGFNTALVKNELALNSALVTNEVAFERSIFGTDSALNGALNRSFNAGNLLIGTGEQALNTIVGVQVPANFTAGLLLGSSAQVFNGGQIGGLVGAFDQSLMVPTDLAGLFLGNTSPAAAAMTNAAAATSPNGFFQQLESAQIGFNTQLVNNELNFNHNLLTNEVALEHSVFGTDSALNGVINRSYNVGNLLIGTGEQAVNTIVGAPAPANFTASLLTGSSAQSFNGGEIGGLVGAVDQSLAAGADLAGLVTGQ</sequence>
<organism evidence="2 3">
    <name type="scientific">Mycobacterium angelicum</name>
    <dbReference type="NCBI Taxonomy" id="470074"/>
    <lineage>
        <taxon>Bacteria</taxon>
        <taxon>Bacillati</taxon>
        <taxon>Actinomycetota</taxon>
        <taxon>Actinomycetes</taxon>
        <taxon>Mycobacteriales</taxon>
        <taxon>Mycobacteriaceae</taxon>
        <taxon>Mycobacterium</taxon>
    </lineage>
</organism>
<gene>
    <name evidence="2" type="ORF">BST12_13700</name>
</gene>
<comment type="caution">
    <text evidence="2">The sequence shown here is derived from an EMBL/GenBank/DDBJ whole genome shotgun (WGS) entry which is preliminary data.</text>
</comment>
<dbReference type="RefSeq" id="WP_083113660.1">
    <property type="nucleotide sequence ID" value="NZ_JACKTS010000040.1"/>
</dbReference>
<dbReference type="SUPFAM" id="SSF140459">
    <property type="entry name" value="PE/PPE dimer-like"/>
    <property type="match status" value="1"/>
</dbReference>
<name>A0A1W9ZTV5_MYCAN</name>
<protein>
    <recommendedName>
        <fullName evidence="1">PE domain-containing protein</fullName>
    </recommendedName>
</protein>
<evidence type="ECO:0000313" key="3">
    <source>
        <dbReference type="Proteomes" id="UP000192284"/>
    </source>
</evidence>
<keyword evidence="3" id="KW-1185">Reference proteome</keyword>
<proteinExistence type="predicted"/>
<dbReference type="Gene3D" id="1.10.287.850">
    <property type="entry name" value="HP0062-like domain"/>
    <property type="match status" value="1"/>
</dbReference>